<evidence type="ECO:0000313" key="3">
    <source>
        <dbReference type="EMBL" id="RLQ23532.1"/>
    </source>
</evidence>
<keyword evidence="1" id="KW-0472">Membrane</keyword>
<proteinExistence type="predicted"/>
<dbReference type="AlphaFoldDB" id="A0A3L7E4T7"/>
<comment type="caution">
    <text evidence="3">The sequence shown here is derived from an EMBL/GenBank/DDBJ whole genome shotgun (WGS) entry which is preliminary data.</text>
</comment>
<dbReference type="Proteomes" id="UP000265509">
    <property type="component" value="Unassembled WGS sequence"/>
</dbReference>
<dbReference type="InterPro" id="IPR050229">
    <property type="entry name" value="GlpE_sulfurtransferase"/>
</dbReference>
<evidence type="ECO:0000313" key="4">
    <source>
        <dbReference type="Proteomes" id="UP000265509"/>
    </source>
</evidence>
<evidence type="ECO:0000259" key="2">
    <source>
        <dbReference type="PROSITE" id="PS50206"/>
    </source>
</evidence>
<feature type="transmembrane region" description="Helical" evidence="1">
    <location>
        <begin position="12"/>
        <end position="28"/>
    </location>
</feature>
<sequence>MDLFVEFLTQQWILVAALLAVVVMLFMHETRKSGTSLSPQQAINLVNANEGVFVDLRDTADFRAGHIVDAMHIPSSKLLNNTGLLEKYRDKPIVLVCKMGQSAGPVGKKLNAEGFASVNIMTGGMMEWKNLQLPVVNNG</sequence>
<reference evidence="3 4" key="1">
    <citation type="submission" date="2018-07" db="EMBL/GenBank/DDBJ databases">
        <title>Halioglobus sp. genome submission.</title>
        <authorList>
            <person name="Ye M.-Q."/>
            <person name="Du Z.-J."/>
        </authorList>
    </citation>
    <scope>NUCLEOTIDE SEQUENCE [LARGE SCALE GENOMIC DNA]</scope>
    <source>
        <strain evidence="3 4">U0301</strain>
    </source>
</reference>
<protein>
    <submittedName>
        <fullName evidence="3">Rhodanese-like domain-containing protein</fullName>
    </submittedName>
</protein>
<dbReference type="Gene3D" id="3.40.250.10">
    <property type="entry name" value="Rhodanese-like domain"/>
    <property type="match status" value="1"/>
</dbReference>
<dbReference type="PANTHER" id="PTHR43031:SF18">
    <property type="entry name" value="RHODANESE-RELATED SULFURTRANSFERASES"/>
    <property type="match status" value="1"/>
</dbReference>
<keyword evidence="1" id="KW-0812">Transmembrane</keyword>
<dbReference type="EMBL" id="QRAN01000002">
    <property type="protein sequence ID" value="RLQ23532.1"/>
    <property type="molecule type" value="Genomic_DNA"/>
</dbReference>
<accession>A0A3L7E4T7</accession>
<dbReference type="Pfam" id="PF00581">
    <property type="entry name" value="Rhodanese"/>
    <property type="match status" value="1"/>
</dbReference>
<dbReference type="InterPro" id="IPR036873">
    <property type="entry name" value="Rhodanese-like_dom_sf"/>
</dbReference>
<feature type="domain" description="Rhodanese" evidence="2">
    <location>
        <begin position="47"/>
        <end position="137"/>
    </location>
</feature>
<gene>
    <name evidence="3" type="ORF">DWB85_02985</name>
</gene>
<name>A0A3L7E4T7_9GAMM</name>
<dbReference type="PROSITE" id="PS50206">
    <property type="entry name" value="RHODANESE_3"/>
    <property type="match status" value="1"/>
</dbReference>
<dbReference type="PANTHER" id="PTHR43031">
    <property type="entry name" value="FAD-DEPENDENT OXIDOREDUCTASE"/>
    <property type="match status" value="1"/>
</dbReference>
<dbReference type="CDD" id="cd00158">
    <property type="entry name" value="RHOD"/>
    <property type="match status" value="1"/>
</dbReference>
<evidence type="ECO:0000256" key="1">
    <source>
        <dbReference type="SAM" id="Phobius"/>
    </source>
</evidence>
<dbReference type="SUPFAM" id="SSF52821">
    <property type="entry name" value="Rhodanese/Cell cycle control phosphatase"/>
    <property type="match status" value="1"/>
</dbReference>
<dbReference type="SMART" id="SM00450">
    <property type="entry name" value="RHOD"/>
    <property type="match status" value="1"/>
</dbReference>
<keyword evidence="4" id="KW-1185">Reference proteome</keyword>
<dbReference type="InterPro" id="IPR001763">
    <property type="entry name" value="Rhodanese-like_dom"/>
</dbReference>
<organism evidence="3 4">
    <name type="scientific">Seongchinamella sediminis</name>
    <dbReference type="NCBI Taxonomy" id="2283635"/>
    <lineage>
        <taxon>Bacteria</taxon>
        <taxon>Pseudomonadati</taxon>
        <taxon>Pseudomonadota</taxon>
        <taxon>Gammaproteobacteria</taxon>
        <taxon>Cellvibrionales</taxon>
        <taxon>Halieaceae</taxon>
        <taxon>Seongchinamella</taxon>
    </lineage>
</organism>
<keyword evidence="1" id="KW-1133">Transmembrane helix</keyword>
<dbReference type="RefSeq" id="WP_117952710.1">
    <property type="nucleotide sequence ID" value="NZ_QRAN01000002.1"/>
</dbReference>
<dbReference type="OrthoDB" id="9808735at2"/>